<dbReference type="InterPro" id="IPR003107">
    <property type="entry name" value="HAT"/>
</dbReference>
<evidence type="ECO:0000313" key="10">
    <source>
        <dbReference type="Proteomes" id="UP001347796"/>
    </source>
</evidence>
<accession>A0AAN8K4I3</accession>
<dbReference type="Proteomes" id="UP001347796">
    <property type="component" value="Unassembled WGS sequence"/>
</dbReference>
<evidence type="ECO:0000256" key="1">
    <source>
        <dbReference type="ARBA" id="ARBA00004123"/>
    </source>
</evidence>
<dbReference type="CDD" id="cd12391">
    <property type="entry name" value="RRM1_SART3"/>
    <property type="match status" value="1"/>
</dbReference>
<dbReference type="PANTHER" id="PTHR17204">
    <property type="entry name" value="PRE-MRNA PROCESSING PROTEIN PRP39-RELATED"/>
    <property type="match status" value="1"/>
</dbReference>
<dbReference type="InterPro" id="IPR034217">
    <property type="entry name" value="SART3_RRM1"/>
</dbReference>
<dbReference type="GO" id="GO:0005634">
    <property type="term" value="C:nucleus"/>
    <property type="evidence" value="ECO:0007669"/>
    <property type="project" value="UniProtKB-SubCell"/>
</dbReference>
<keyword evidence="2" id="KW-0507">mRNA processing</keyword>
<dbReference type="InterPro" id="IPR012677">
    <property type="entry name" value="Nucleotide-bd_a/b_plait_sf"/>
</dbReference>
<feature type="compositionally biased region" description="Basic and acidic residues" evidence="7">
    <location>
        <begin position="564"/>
        <end position="584"/>
    </location>
</feature>
<dbReference type="InterPro" id="IPR035979">
    <property type="entry name" value="RBD_domain_sf"/>
</dbReference>
<evidence type="ECO:0000256" key="7">
    <source>
        <dbReference type="SAM" id="MobiDB-lite"/>
    </source>
</evidence>
<dbReference type="InterPro" id="IPR000504">
    <property type="entry name" value="RRM_dom"/>
</dbReference>
<dbReference type="Pfam" id="PF00076">
    <property type="entry name" value="RRM_1"/>
    <property type="match status" value="2"/>
</dbReference>
<feature type="domain" description="RRM" evidence="8">
    <location>
        <begin position="753"/>
        <end position="830"/>
    </location>
</feature>
<dbReference type="InterPro" id="IPR034218">
    <property type="entry name" value="SART3_RRM2"/>
</dbReference>
<dbReference type="SMART" id="SM00360">
    <property type="entry name" value="RRM"/>
    <property type="match status" value="2"/>
</dbReference>
<dbReference type="GO" id="GO:0008380">
    <property type="term" value="P:RNA splicing"/>
    <property type="evidence" value="ECO:0007669"/>
    <property type="project" value="UniProtKB-KW"/>
</dbReference>
<dbReference type="CDD" id="cd12392">
    <property type="entry name" value="RRM2_SART3"/>
    <property type="match status" value="1"/>
</dbReference>
<comment type="subcellular location">
    <subcellularLocation>
        <location evidence="1">Nucleus</location>
    </subcellularLocation>
</comment>
<keyword evidence="4" id="KW-0508">mRNA splicing</keyword>
<dbReference type="EMBL" id="JAZGQO010000003">
    <property type="protein sequence ID" value="KAK6189073.1"/>
    <property type="molecule type" value="Genomic_DNA"/>
</dbReference>
<name>A0AAN8K4I3_PATCE</name>
<dbReference type="PROSITE" id="PS50102">
    <property type="entry name" value="RRM"/>
    <property type="match status" value="2"/>
</dbReference>
<dbReference type="SUPFAM" id="SSF54928">
    <property type="entry name" value="RNA-binding domain, RBD"/>
    <property type="match status" value="2"/>
</dbReference>
<feature type="region of interest" description="Disordered" evidence="7">
    <location>
        <begin position="1"/>
        <end position="42"/>
    </location>
</feature>
<dbReference type="AlphaFoldDB" id="A0AAN8K4I3"/>
<reference evidence="9 10" key="1">
    <citation type="submission" date="2024-01" db="EMBL/GenBank/DDBJ databases">
        <title>The genome of the rayed Mediterranean limpet Patella caerulea (Linnaeus, 1758).</title>
        <authorList>
            <person name="Anh-Thu Weber A."/>
            <person name="Halstead-Nussloch G."/>
        </authorList>
    </citation>
    <scope>NUCLEOTIDE SEQUENCE [LARGE SCALE GENOMIC DNA]</scope>
    <source>
        <strain evidence="9">AATW-2023a</strain>
        <tissue evidence="9">Whole specimen</tissue>
    </source>
</reference>
<comment type="caution">
    <text evidence="9">The sequence shown here is derived from an EMBL/GenBank/DDBJ whole genome shotgun (WGS) entry which is preliminary data.</text>
</comment>
<dbReference type="SUPFAM" id="SSF48452">
    <property type="entry name" value="TPR-like"/>
    <property type="match status" value="1"/>
</dbReference>
<organism evidence="9 10">
    <name type="scientific">Patella caerulea</name>
    <name type="common">Rayed Mediterranean limpet</name>
    <dbReference type="NCBI Taxonomy" id="87958"/>
    <lineage>
        <taxon>Eukaryota</taxon>
        <taxon>Metazoa</taxon>
        <taxon>Spiralia</taxon>
        <taxon>Lophotrochozoa</taxon>
        <taxon>Mollusca</taxon>
        <taxon>Gastropoda</taxon>
        <taxon>Patellogastropoda</taxon>
        <taxon>Patelloidea</taxon>
        <taxon>Patellidae</taxon>
        <taxon>Patella</taxon>
    </lineage>
</organism>
<protein>
    <recommendedName>
        <fullName evidence="8">RRM domain-containing protein</fullName>
    </recommendedName>
</protein>
<keyword evidence="3" id="KW-0677">Repeat</keyword>
<dbReference type="PANTHER" id="PTHR17204:SF25">
    <property type="entry name" value="RRM DOMAIN-CONTAINING PROTEIN"/>
    <property type="match status" value="1"/>
</dbReference>
<sequence>MAEDFEKTADDLQNMDERDEEMESVDDDSQENESGSSDDDELELELVGQLKQKIKESPYQYDNHTELIKLLKKLGELEELRNARENMSKLFPLTPELWLDWIKDEMKCISSEAEDREKIHKLFNTAVQDYQSVPLWLEFAQFSIGEMSSKDGMRKTRETFERAITAVGLHVSQGSTIWEAYRELENAVLATLMPMPGSVATEEQEEAFSAQNQRVSLLFKRQLAIPLLDMGETLSEYKEWLCDEIDAATQASYNTAVKTLEKLKPFETALLTATAPRWEEYQSYIEHEIKEGDPSRIQCIYERAITENCLSPEIWLQYTKYLDSKLKIKSVILPVYERAVRNCTWSSQIWHGYVLALERHKETPDKIKSTVEKALSSGFTQASEYCTIWTCYCDYLRRQINWDTDHEQQLELFRETIEKALDNLYEYFGNSGDENGALKQYWALIEAKFCKNLSKAREIWNKIMTEGHGNEAASWLEYYKLERAYGDNMHCRKLLQKAVNSVTDWPESITQAYINFEREEGTLEDYDIAVSRCEAQLDRITDRKVKAAEKEELMGQQKKHGKGEKKNNKKFEKAKNKDNLKKTDTQFVNKNSKNNKTSPIKRKFEDNTETVSQQSSPASDGFRIPPPPGYKGEPPPPKKAKTEPPHVEQVIHDASKDNRTVFVSNLSFNVNEDSIKDIFCKCGEISEIRLVKNIRGKSKGYAYVEFVDELCVPKALILDRHPINGRPMYVSKCEDRGGGEKADFRYATSVEKNKLFIKDLPLTCTKQALATIFNQHGKLKDVRMITYRSGKPKGLAYVEYESEADASLAVMKTDGLQIGENTISVAISNPPERRTPITKRNEFIPSLGGGKKESETRGKARTQIALLPRSVRKAPPTAKGRPATSSASATSSAPSNGAGGGDAEPAAPISAMSNADFRNMLLKK</sequence>
<evidence type="ECO:0000256" key="4">
    <source>
        <dbReference type="ARBA" id="ARBA00023187"/>
    </source>
</evidence>
<dbReference type="Gene3D" id="1.25.40.10">
    <property type="entry name" value="Tetratricopeptide repeat domain"/>
    <property type="match status" value="2"/>
</dbReference>
<keyword evidence="10" id="KW-1185">Reference proteome</keyword>
<dbReference type="Pfam" id="PF23241">
    <property type="entry name" value="HAT_PRP39_C"/>
    <property type="match status" value="1"/>
</dbReference>
<feature type="compositionally biased region" description="Low complexity" evidence="7">
    <location>
        <begin position="882"/>
        <end position="896"/>
    </location>
</feature>
<dbReference type="FunFam" id="1.25.40.10:FF:000098">
    <property type="entry name" value="Squamous cell carcinoma antigen recognized by T-cells 3"/>
    <property type="match status" value="1"/>
</dbReference>
<feature type="compositionally biased region" description="Basic and acidic residues" evidence="7">
    <location>
        <begin position="831"/>
        <end position="842"/>
    </location>
</feature>
<evidence type="ECO:0000256" key="6">
    <source>
        <dbReference type="PROSITE-ProRule" id="PRU00176"/>
    </source>
</evidence>
<evidence type="ECO:0000256" key="3">
    <source>
        <dbReference type="ARBA" id="ARBA00022737"/>
    </source>
</evidence>
<feature type="domain" description="RRM" evidence="8">
    <location>
        <begin position="659"/>
        <end position="735"/>
    </location>
</feature>
<dbReference type="Gene3D" id="3.30.70.330">
    <property type="match status" value="2"/>
</dbReference>
<feature type="compositionally biased region" description="Pro residues" evidence="7">
    <location>
        <begin position="624"/>
        <end position="637"/>
    </location>
</feature>
<dbReference type="Pfam" id="PF23240">
    <property type="entry name" value="HAT_PRP39_N"/>
    <property type="match status" value="1"/>
</dbReference>
<feature type="compositionally biased region" description="Acidic residues" evidence="7">
    <location>
        <begin position="13"/>
        <end position="42"/>
    </location>
</feature>
<dbReference type="InterPro" id="IPR011990">
    <property type="entry name" value="TPR-like_helical_dom_sf"/>
</dbReference>
<dbReference type="GO" id="GO:0003723">
    <property type="term" value="F:RNA binding"/>
    <property type="evidence" value="ECO:0007669"/>
    <property type="project" value="UniProtKB-UniRule"/>
</dbReference>
<feature type="compositionally biased region" description="Basic and acidic residues" evidence="7">
    <location>
        <begin position="1"/>
        <end position="10"/>
    </location>
</feature>
<evidence type="ECO:0000256" key="5">
    <source>
        <dbReference type="ARBA" id="ARBA00023242"/>
    </source>
</evidence>
<evidence type="ECO:0000259" key="8">
    <source>
        <dbReference type="PROSITE" id="PS50102"/>
    </source>
</evidence>
<feature type="region of interest" description="Disordered" evidence="7">
    <location>
        <begin position="549"/>
        <end position="643"/>
    </location>
</feature>
<dbReference type="GO" id="GO:0006397">
    <property type="term" value="P:mRNA processing"/>
    <property type="evidence" value="ECO:0007669"/>
    <property type="project" value="UniProtKB-KW"/>
</dbReference>
<dbReference type="InterPro" id="IPR059164">
    <property type="entry name" value="HAT_PRP39_C"/>
</dbReference>
<feature type="compositionally biased region" description="Polar residues" evidence="7">
    <location>
        <begin position="609"/>
        <end position="618"/>
    </location>
</feature>
<evidence type="ECO:0000256" key="2">
    <source>
        <dbReference type="ARBA" id="ARBA00022664"/>
    </source>
</evidence>
<keyword evidence="6" id="KW-0694">RNA-binding</keyword>
<proteinExistence type="predicted"/>
<gene>
    <name evidence="9" type="ORF">SNE40_005118</name>
</gene>
<keyword evidence="5" id="KW-0539">Nucleus</keyword>
<dbReference type="SMART" id="SM00386">
    <property type="entry name" value="HAT"/>
    <property type="match status" value="8"/>
</dbReference>
<evidence type="ECO:0000313" key="9">
    <source>
        <dbReference type="EMBL" id="KAK6189073.1"/>
    </source>
</evidence>
<feature type="region of interest" description="Disordered" evidence="7">
    <location>
        <begin position="828"/>
        <end position="924"/>
    </location>
</feature>
<feature type="compositionally biased region" description="Polar residues" evidence="7">
    <location>
        <begin position="585"/>
        <end position="598"/>
    </location>
</feature>